<feature type="region of interest" description="Disordered" evidence="2">
    <location>
        <begin position="42"/>
        <end position="79"/>
    </location>
</feature>
<feature type="compositionally biased region" description="Polar residues" evidence="2">
    <location>
        <begin position="308"/>
        <end position="334"/>
    </location>
</feature>
<dbReference type="PROSITE" id="PS00022">
    <property type="entry name" value="EGF_1"/>
    <property type="match status" value="1"/>
</dbReference>
<dbReference type="PROSITE" id="PS50026">
    <property type="entry name" value="EGF_3"/>
    <property type="match status" value="1"/>
</dbReference>
<feature type="region of interest" description="Disordered" evidence="2">
    <location>
        <begin position="304"/>
        <end position="423"/>
    </location>
</feature>
<protein>
    <recommendedName>
        <fullName evidence="3">EGF-like domain-containing protein</fullName>
    </recommendedName>
</protein>
<evidence type="ECO:0000313" key="4">
    <source>
        <dbReference type="EMBL" id="SZX70345.1"/>
    </source>
</evidence>
<evidence type="ECO:0000259" key="3">
    <source>
        <dbReference type="PROSITE" id="PS50026"/>
    </source>
</evidence>
<organism evidence="4 5">
    <name type="scientific">Tetradesmus obliquus</name>
    <name type="common">Green alga</name>
    <name type="synonym">Acutodesmus obliquus</name>
    <dbReference type="NCBI Taxonomy" id="3088"/>
    <lineage>
        <taxon>Eukaryota</taxon>
        <taxon>Viridiplantae</taxon>
        <taxon>Chlorophyta</taxon>
        <taxon>core chlorophytes</taxon>
        <taxon>Chlorophyceae</taxon>
        <taxon>CS clade</taxon>
        <taxon>Sphaeropleales</taxon>
        <taxon>Scenedesmaceae</taxon>
        <taxon>Tetradesmus</taxon>
    </lineage>
</organism>
<sequence>MLLIVLGSEPASCRLLIRGRTLLKAQDPAAAADSSYFQPDTTAASSSQAWDTPTPTASGTSAPWTGSSSSSSSSGGTTSSQPWTYSLRGSTAAANTYTGSSLAAGSYTGSTVAAGSYTGSSLAAGSYTGSTVAAGSYTGSSLAAGSYTRTYRQPCSYAGVCQHYGRCVAYGWTFTCDCPEGWGGWYCEKPVAARNTVLGAIPSVPSLAPQQPGYSSSTLAAATTTSLFPVPNYAAAGSTGPWTAAAAVPVTPSQLGAGFTAGGQGSSDSSGAYVYNAGVQRTTVGYGGAGFGPAAWPAAAAAAGGQLDSDTGSGTAGVTQQAPGTAGVTQQAPGTVTGGVTRPSDAEVLVTPSAAPQHDKGEDPRLDDGVGVTSDTGDTSDTSDTSSKGSAGAGPGAAAAVSKQGPSPVDVRPPIIGVVAPVG</sequence>
<dbReference type="PROSITE" id="PS01186">
    <property type="entry name" value="EGF_2"/>
    <property type="match status" value="1"/>
</dbReference>
<evidence type="ECO:0000313" key="5">
    <source>
        <dbReference type="Proteomes" id="UP000256970"/>
    </source>
</evidence>
<feature type="compositionally biased region" description="Low complexity" evidence="2">
    <location>
        <begin position="52"/>
        <end position="79"/>
    </location>
</feature>
<dbReference type="InterPro" id="IPR000742">
    <property type="entry name" value="EGF"/>
</dbReference>
<dbReference type="EMBL" id="FNXT01000986">
    <property type="protein sequence ID" value="SZX70345.1"/>
    <property type="molecule type" value="Genomic_DNA"/>
</dbReference>
<evidence type="ECO:0000256" key="2">
    <source>
        <dbReference type="SAM" id="MobiDB-lite"/>
    </source>
</evidence>
<feature type="compositionally biased region" description="Polar residues" evidence="2">
    <location>
        <begin position="42"/>
        <end position="51"/>
    </location>
</feature>
<reference evidence="4 5" key="1">
    <citation type="submission" date="2016-10" db="EMBL/GenBank/DDBJ databases">
        <authorList>
            <person name="Cai Z."/>
        </authorList>
    </citation>
    <scope>NUCLEOTIDE SEQUENCE [LARGE SCALE GENOMIC DNA]</scope>
</reference>
<dbReference type="Proteomes" id="UP000256970">
    <property type="component" value="Unassembled WGS sequence"/>
</dbReference>
<dbReference type="Pfam" id="PF00008">
    <property type="entry name" value="EGF"/>
    <property type="match status" value="1"/>
</dbReference>
<evidence type="ECO:0000256" key="1">
    <source>
        <dbReference type="PROSITE-ProRule" id="PRU00076"/>
    </source>
</evidence>
<name>A0A383VXZ1_TETOB</name>
<keyword evidence="1" id="KW-1015">Disulfide bond</keyword>
<keyword evidence="5" id="KW-1185">Reference proteome</keyword>
<feature type="compositionally biased region" description="Low complexity" evidence="2">
    <location>
        <begin position="369"/>
        <end position="402"/>
    </location>
</feature>
<dbReference type="SMART" id="SM00181">
    <property type="entry name" value="EGF"/>
    <property type="match status" value="1"/>
</dbReference>
<proteinExistence type="predicted"/>
<feature type="domain" description="EGF-like" evidence="3">
    <location>
        <begin position="151"/>
        <end position="188"/>
    </location>
</feature>
<accession>A0A383VXZ1</accession>
<gene>
    <name evidence="4" type="ORF">BQ4739_LOCUS10563</name>
</gene>
<dbReference type="AlphaFoldDB" id="A0A383VXZ1"/>
<dbReference type="Gene3D" id="2.10.25.10">
    <property type="entry name" value="Laminin"/>
    <property type="match status" value="1"/>
</dbReference>
<dbReference type="SUPFAM" id="SSF57196">
    <property type="entry name" value="EGF/Laminin"/>
    <property type="match status" value="1"/>
</dbReference>
<dbReference type="CDD" id="cd00053">
    <property type="entry name" value="EGF"/>
    <property type="match status" value="1"/>
</dbReference>
<keyword evidence="1" id="KW-0245">EGF-like domain</keyword>
<feature type="compositionally biased region" description="Basic and acidic residues" evidence="2">
    <location>
        <begin position="357"/>
        <end position="368"/>
    </location>
</feature>
<comment type="caution">
    <text evidence="1">Lacks conserved residue(s) required for the propagation of feature annotation.</text>
</comment>
<feature type="disulfide bond" evidence="1">
    <location>
        <begin position="178"/>
        <end position="187"/>
    </location>
</feature>